<dbReference type="GO" id="GO:0005634">
    <property type="term" value="C:nucleus"/>
    <property type="evidence" value="ECO:0007669"/>
    <property type="project" value="TreeGrafter"/>
</dbReference>
<feature type="compositionally biased region" description="Basic residues" evidence="1">
    <location>
        <begin position="366"/>
        <end position="381"/>
    </location>
</feature>
<evidence type="ECO:0000256" key="1">
    <source>
        <dbReference type="SAM" id="MobiDB-lite"/>
    </source>
</evidence>
<dbReference type="Gene3D" id="2.60.200.20">
    <property type="match status" value="1"/>
</dbReference>
<feature type="compositionally biased region" description="Acidic residues" evidence="1">
    <location>
        <begin position="392"/>
        <end position="412"/>
    </location>
</feature>
<feature type="compositionally biased region" description="Low complexity" evidence="1">
    <location>
        <begin position="184"/>
        <end position="199"/>
    </location>
</feature>
<reference evidence="3 4" key="1">
    <citation type="submission" date="2021-06" db="EMBL/GenBank/DDBJ databases">
        <authorList>
            <person name="Palmer J.M."/>
        </authorList>
    </citation>
    <scope>NUCLEOTIDE SEQUENCE [LARGE SCALE GENOMIC DNA]</scope>
    <source>
        <strain evidence="3 4">MEX-2019</strain>
        <tissue evidence="3">Muscle</tissue>
    </source>
</reference>
<organism evidence="3 4">
    <name type="scientific">Crenichthys baileyi</name>
    <name type="common">White River springfish</name>
    <dbReference type="NCBI Taxonomy" id="28760"/>
    <lineage>
        <taxon>Eukaryota</taxon>
        <taxon>Metazoa</taxon>
        <taxon>Chordata</taxon>
        <taxon>Craniata</taxon>
        <taxon>Vertebrata</taxon>
        <taxon>Euteleostomi</taxon>
        <taxon>Actinopterygii</taxon>
        <taxon>Neopterygii</taxon>
        <taxon>Teleostei</taxon>
        <taxon>Neoteleostei</taxon>
        <taxon>Acanthomorphata</taxon>
        <taxon>Ovalentaria</taxon>
        <taxon>Atherinomorphae</taxon>
        <taxon>Cyprinodontiformes</taxon>
        <taxon>Goodeidae</taxon>
        <taxon>Crenichthys</taxon>
    </lineage>
</organism>
<dbReference type="GO" id="GO:0006302">
    <property type="term" value="P:double-strand break repair"/>
    <property type="evidence" value="ECO:0007669"/>
    <property type="project" value="InterPro"/>
</dbReference>
<dbReference type="GO" id="GO:0008408">
    <property type="term" value="F:3'-5' exonuclease activity"/>
    <property type="evidence" value="ECO:0007669"/>
    <property type="project" value="InterPro"/>
</dbReference>
<dbReference type="InterPro" id="IPR019406">
    <property type="entry name" value="APLF_PBZ"/>
</dbReference>
<evidence type="ECO:0000313" key="3">
    <source>
        <dbReference type="EMBL" id="KAK5616453.1"/>
    </source>
</evidence>
<dbReference type="AlphaFoldDB" id="A0AAV9S5J2"/>
<feature type="domain" description="PBZ-type" evidence="2">
    <location>
        <begin position="315"/>
        <end position="340"/>
    </location>
</feature>
<evidence type="ECO:0000313" key="4">
    <source>
        <dbReference type="Proteomes" id="UP001311232"/>
    </source>
</evidence>
<gene>
    <name evidence="3" type="ORF">CRENBAI_011213</name>
</gene>
<dbReference type="Proteomes" id="UP001311232">
    <property type="component" value="Unassembled WGS sequence"/>
</dbReference>
<dbReference type="EMBL" id="JAHHUM010000887">
    <property type="protein sequence ID" value="KAK5616453.1"/>
    <property type="molecule type" value="Genomic_DNA"/>
</dbReference>
<comment type="caution">
    <text evidence="3">The sequence shown here is derived from an EMBL/GenBank/DDBJ whole genome shotgun (WGS) entry which is preliminary data.</text>
</comment>
<feature type="compositionally biased region" description="Low complexity" evidence="1">
    <location>
        <begin position="208"/>
        <end position="226"/>
    </location>
</feature>
<dbReference type="GO" id="GO:0003906">
    <property type="term" value="F:DNA-(apurinic or apyrimidinic site) endonuclease activity"/>
    <property type="evidence" value="ECO:0007669"/>
    <property type="project" value="InterPro"/>
</dbReference>
<dbReference type="Pfam" id="PF10283">
    <property type="entry name" value="zf-CCHH"/>
    <property type="match status" value="2"/>
</dbReference>
<sequence>MSGFGLVPVDGGDLVKLSPGETVLGRGPFLGISDTRVSRHHGLLENLNGKLRLKPTHVNPCFILSSLNVDPRPLEKGSWHQLHPGDLLSLLPGRFIYRVEAVGGKESTPRNSQNLEEEEEGELPVPDDVEAPPAGGPEQEQMSDPDGNEPSRDFIQDDSTRGLGVQNDKPRPASRRRVLPAWMTAAVTAPKTPAAAPKVQSGVKRSKLAAASSATQATPTTSSLPSGVELHDVEKRSTKKSRKLSREEENLPTEMEAPSEESTSRLQVKPSRSGVSSDFDHLSTELEDEGKGEGFSEKAETRKSPKEEKSQSRVRTPCPYGKDCYRKNPLHFNECSHPGDSDYEEEEEEEEDRPECPYGTDCYRKNPLHRKEFKHTKKPARSARSMAKNTPDEDVSDDDDSFINDDSDDLGNDSDYVPPGPDDSEQEDVQRLQKEATAYLKKGRR</sequence>
<dbReference type="InterPro" id="IPR008984">
    <property type="entry name" value="SMAD_FHA_dom_sf"/>
</dbReference>
<feature type="region of interest" description="Disordered" evidence="1">
    <location>
        <begin position="104"/>
        <end position="445"/>
    </location>
</feature>
<feature type="domain" description="PBZ-type" evidence="2">
    <location>
        <begin position="353"/>
        <end position="378"/>
    </location>
</feature>
<dbReference type="GO" id="GO:0035861">
    <property type="term" value="C:site of double-strand break"/>
    <property type="evidence" value="ECO:0007669"/>
    <property type="project" value="TreeGrafter"/>
</dbReference>
<accession>A0AAV9S5J2</accession>
<feature type="compositionally biased region" description="Basic and acidic residues" evidence="1">
    <location>
        <begin position="149"/>
        <end position="160"/>
    </location>
</feature>
<dbReference type="SUPFAM" id="SSF49879">
    <property type="entry name" value="SMAD/FHA domain"/>
    <property type="match status" value="1"/>
</dbReference>
<name>A0AAV9S5J2_9TELE</name>
<feature type="compositionally biased region" description="Basic and acidic residues" evidence="1">
    <location>
        <begin position="278"/>
        <end position="311"/>
    </location>
</feature>
<protein>
    <recommendedName>
        <fullName evidence="2">PBZ-type domain-containing protein</fullName>
    </recommendedName>
</protein>
<feature type="compositionally biased region" description="Acidic residues" evidence="1">
    <location>
        <begin position="341"/>
        <end position="353"/>
    </location>
</feature>
<proteinExistence type="predicted"/>
<dbReference type="PANTHER" id="PTHR21315">
    <property type="entry name" value="APRATAXIN AND PNK-LIKE FACTOR-RELATED"/>
    <property type="match status" value="1"/>
</dbReference>
<feature type="compositionally biased region" description="Acidic residues" evidence="1">
    <location>
        <begin position="115"/>
        <end position="130"/>
    </location>
</feature>
<dbReference type="FunFam" id="2.60.200.20:FF:000061">
    <property type="entry name" value="Zgc:165656 protein"/>
    <property type="match status" value="1"/>
</dbReference>
<evidence type="ECO:0000259" key="2">
    <source>
        <dbReference type="Pfam" id="PF10283"/>
    </source>
</evidence>
<dbReference type="PANTHER" id="PTHR21315:SF2">
    <property type="entry name" value="APRATAXIN AND PNK-LIKE FACTOR"/>
    <property type="match status" value="1"/>
</dbReference>
<dbReference type="InterPro" id="IPR039253">
    <property type="entry name" value="APLF"/>
</dbReference>
<keyword evidence="4" id="KW-1185">Reference proteome</keyword>